<keyword evidence="3" id="KW-1185">Reference proteome</keyword>
<dbReference type="AlphaFoldDB" id="A0A5N5SNZ7"/>
<evidence type="ECO:0000256" key="1">
    <source>
        <dbReference type="SAM" id="MobiDB-lite"/>
    </source>
</evidence>
<evidence type="ECO:0000313" key="2">
    <source>
        <dbReference type="EMBL" id="KAB7495805.1"/>
    </source>
</evidence>
<dbReference type="OrthoDB" id="5575at2759"/>
<sequence>MSDSYLGLDQQYDVRLNVIYPLEQLEDINDGSVDLGDSETDSKKWFSPNEAPIFVGKKKEEEKSLEINVESFPELKTSLGPSNKHKEESNQGGKSRKKKKH</sequence>
<accession>A0A5N5SNZ7</accession>
<feature type="region of interest" description="Disordered" evidence="1">
    <location>
        <begin position="72"/>
        <end position="101"/>
    </location>
</feature>
<protein>
    <submittedName>
        <fullName evidence="2">Uncharacterized protein</fullName>
    </submittedName>
</protein>
<organism evidence="2 3">
    <name type="scientific">Armadillidium nasatum</name>
    <dbReference type="NCBI Taxonomy" id="96803"/>
    <lineage>
        <taxon>Eukaryota</taxon>
        <taxon>Metazoa</taxon>
        <taxon>Ecdysozoa</taxon>
        <taxon>Arthropoda</taxon>
        <taxon>Crustacea</taxon>
        <taxon>Multicrustacea</taxon>
        <taxon>Malacostraca</taxon>
        <taxon>Eumalacostraca</taxon>
        <taxon>Peracarida</taxon>
        <taxon>Isopoda</taxon>
        <taxon>Oniscidea</taxon>
        <taxon>Crinocheta</taxon>
        <taxon>Armadillidiidae</taxon>
        <taxon>Armadillidium</taxon>
    </lineage>
</organism>
<dbReference type="EMBL" id="SEYY01022091">
    <property type="protein sequence ID" value="KAB7495805.1"/>
    <property type="molecule type" value="Genomic_DNA"/>
</dbReference>
<dbReference type="Proteomes" id="UP000326759">
    <property type="component" value="Unassembled WGS sequence"/>
</dbReference>
<name>A0A5N5SNZ7_9CRUS</name>
<evidence type="ECO:0000313" key="3">
    <source>
        <dbReference type="Proteomes" id="UP000326759"/>
    </source>
</evidence>
<gene>
    <name evidence="2" type="ORF">Anas_03751</name>
</gene>
<reference evidence="2 3" key="1">
    <citation type="journal article" date="2019" name="PLoS Biol.">
        <title>Sex chromosomes control vertical transmission of feminizing Wolbachia symbionts in an isopod.</title>
        <authorList>
            <person name="Becking T."/>
            <person name="Chebbi M.A."/>
            <person name="Giraud I."/>
            <person name="Moumen B."/>
            <person name="Laverre T."/>
            <person name="Caubet Y."/>
            <person name="Peccoud J."/>
            <person name="Gilbert C."/>
            <person name="Cordaux R."/>
        </authorList>
    </citation>
    <scope>NUCLEOTIDE SEQUENCE [LARGE SCALE GENOMIC DNA]</scope>
    <source>
        <strain evidence="2">ANa2</strain>
        <tissue evidence="2">Whole body excluding digestive tract and cuticle</tissue>
    </source>
</reference>
<comment type="caution">
    <text evidence="2">The sequence shown here is derived from an EMBL/GenBank/DDBJ whole genome shotgun (WGS) entry which is preliminary data.</text>
</comment>
<proteinExistence type="predicted"/>